<feature type="region of interest" description="Disordered" evidence="10">
    <location>
        <begin position="2600"/>
        <end position="2625"/>
    </location>
</feature>
<feature type="region of interest" description="Disordered" evidence="10">
    <location>
        <begin position="3828"/>
        <end position="3878"/>
    </location>
</feature>
<evidence type="ECO:0000256" key="9">
    <source>
        <dbReference type="ARBA" id="ARBA00023136"/>
    </source>
</evidence>
<dbReference type="InterPro" id="IPR027417">
    <property type="entry name" value="P-loop_NTPase"/>
</dbReference>
<dbReference type="Gene3D" id="3.40.50.300">
    <property type="entry name" value="P-loop containing nucleotide triphosphate hydrolases"/>
    <property type="match status" value="2"/>
</dbReference>
<feature type="region of interest" description="Disordered" evidence="10">
    <location>
        <begin position="2665"/>
        <end position="2694"/>
    </location>
</feature>
<feature type="compositionally biased region" description="Low complexity" evidence="10">
    <location>
        <begin position="2431"/>
        <end position="2449"/>
    </location>
</feature>
<dbReference type="OrthoDB" id="6270916at2759"/>
<dbReference type="PROSITE" id="PS50893">
    <property type="entry name" value="ABC_TRANSPORTER_2"/>
    <property type="match status" value="2"/>
</dbReference>
<evidence type="ECO:0000259" key="14">
    <source>
        <dbReference type="PROSITE" id="PS50929"/>
    </source>
</evidence>
<dbReference type="PANTHER" id="PTHR24223">
    <property type="entry name" value="ATP-BINDING CASSETTE SUB-FAMILY C"/>
    <property type="match status" value="1"/>
</dbReference>
<feature type="transmembrane region" description="Helical" evidence="11">
    <location>
        <begin position="3009"/>
        <end position="3028"/>
    </location>
</feature>
<keyword evidence="16" id="KW-1185">Reference proteome</keyword>
<keyword evidence="7" id="KW-0067">ATP-binding</keyword>
<feature type="transmembrane region" description="Helical" evidence="11">
    <location>
        <begin position="3471"/>
        <end position="3492"/>
    </location>
</feature>
<feature type="compositionally biased region" description="Basic and acidic residues" evidence="10">
    <location>
        <begin position="3835"/>
        <end position="3852"/>
    </location>
</feature>
<evidence type="ECO:0000256" key="5">
    <source>
        <dbReference type="ARBA" id="ARBA00022741"/>
    </source>
</evidence>
<dbReference type="InterPro" id="IPR056227">
    <property type="entry name" value="TMD0_ABC"/>
</dbReference>
<evidence type="ECO:0000256" key="6">
    <source>
        <dbReference type="ARBA" id="ARBA00022833"/>
    </source>
</evidence>
<reference evidence="15" key="1">
    <citation type="journal article" date="2020" name="Fungal Divers.">
        <title>Resolving the Mortierellaceae phylogeny through synthesis of multi-gene phylogenetics and phylogenomics.</title>
        <authorList>
            <person name="Vandepol N."/>
            <person name="Liber J."/>
            <person name="Desiro A."/>
            <person name="Na H."/>
            <person name="Kennedy M."/>
            <person name="Barry K."/>
            <person name="Grigoriev I.V."/>
            <person name="Miller A.N."/>
            <person name="O'Donnell K."/>
            <person name="Stajich J.E."/>
            <person name="Bonito G."/>
        </authorList>
    </citation>
    <scope>NUCLEOTIDE SEQUENCE</scope>
    <source>
        <strain evidence="15">BC1065</strain>
    </source>
</reference>
<dbReference type="GO" id="GO:0046872">
    <property type="term" value="F:metal ion binding"/>
    <property type="evidence" value="ECO:0007669"/>
    <property type="project" value="UniProtKB-KW"/>
</dbReference>
<evidence type="ECO:0000313" key="16">
    <source>
        <dbReference type="Proteomes" id="UP000807716"/>
    </source>
</evidence>
<feature type="compositionally biased region" description="Low complexity" evidence="10">
    <location>
        <begin position="303"/>
        <end position="319"/>
    </location>
</feature>
<feature type="domain" description="Phorbol-ester/DAG-type" evidence="12">
    <location>
        <begin position="361"/>
        <end position="414"/>
    </location>
</feature>
<dbReference type="InterPro" id="IPR050173">
    <property type="entry name" value="ABC_transporter_C-like"/>
</dbReference>
<evidence type="ECO:0000259" key="13">
    <source>
        <dbReference type="PROSITE" id="PS50893"/>
    </source>
</evidence>
<feature type="compositionally biased region" description="Low complexity" evidence="10">
    <location>
        <begin position="744"/>
        <end position="757"/>
    </location>
</feature>
<dbReference type="PROSITE" id="PS50929">
    <property type="entry name" value="ABC_TM1F"/>
    <property type="match status" value="2"/>
</dbReference>
<gene>
    <name evidence="15" type="primary">ABCC3_1</name>
    <name evidence="15" type="ORF">DFQ27_000017</name>
</gene>
<dbReference type="InterPro" id="IPR044726">
    <property type="entry name" value="ABCC_6TM_D2"/>
</dbReference>
<dbReference type="Pfam" id="PF00664">
    <property type="entry name" value="ABC_membrane"/>
    <property type="match status" value="2"/>
</dbReference>
<feature type="transmembrane region" description="Helical" evidence="11">
    <location>
        <begin position="3250"/>
        <end position="3274"/>
    </location>
</feature>
<dbReference type="CDD" id="cd03244">
    <property type="entry name" value="ABCC_MRP_domain2"/>
    <property type="match status" value="1"/>
</dbReference>
<dbReference type="SUPFAM" id="SSF57889">
    <property type="entry name" value="Cysteine-rich domain"/>
    <property type="match status" value="1"/>
</dbReference>
<keyword evidence="5" id="KW-0547">Nucleotide-binding</keyword>
<dbReference type="Pfam" id="PF24357">
    <property type="entry name" value="TMD0_ABC"/>
    <property type="match status" value="1"/>
</dbReference>
<dbReference type="InterPro" id="IPR036640">
    <property type="entry name" value="ABC1_TM_sf"/>
</dbReference>
<keyword evidence="4" id="KW-0479">Metal-binding</keyword>
<dbReference type="PANTHER" id="PTHR24223:SF415">
    <property type="entry name" value="FI20190P1"/>
    <property type="match status" value="1"/>
</dbReference>
<feature type="transmembrane region" description="Helical" evidence="11">
    <location>
        <begin position="2977"/>
        <end position="2997"/>
    </location>
</feature>
<feature type="region of interest" description="Disordered" evidence="10">
    <location>
        <begin position="744"/>
        <end position="766"/>
    </location>
</feature>
<feature type="domain" description="ABC transporter" evidence="13">
    <location>
        <begin position="4233"/>
        <end position="4518"/>
    </location>
</feature>
<evidence type="ECO:0000259" key="12">
    <source>
        <dbReference type="PROSITE" id="PS50081"/>
    </source>
</evidence>
<feature type="domain" description="ABC transmembrane type-1" evidence="14">
    <location>
        <begin position="3909"/>
        <end position="4195"/>
    </location>
</feature>
<feature type="compositionally biased region" description="Polar residues" evidence="10">
    <location>
        <begin position="904"/>
        <end position="913"/>
    </location>
</feature>
<feature type="transmembrane region" description="Helical" evidence="11">
    <location>
        <begin position="3339"/>
        <end position="3363"/>
    </location>
</feature>
<feature type="compositionally biased region" description="Low complexity" evidence="10">
    <location>
        <begin position="1"/>
        <end position="20"/>
    </location>
</feature>
<dbReference type="InterPro" id="IPR046349">
    <property type="entry name" value="C1-like_sf"/>
</dbReference>
<proteinExistence type="predicted"/>
<feature type="region of interest" description="Disordered" evidence="10">
    <location>
        <begin position="893"/>
        <end position="940"/>
    </location>
</feature>
<dbReference type="PROSITE" id="PS50081">
    <property type="entry name" value="ZF_DAG_PE_2"/>
    <property type="match status" value="1"/>
</dbReference>
<feature type="region of interest" description="Disordered" evidence="10">
    <location>
        <begin position="2509"/>
        <end position="2579"/>
    </location>
</feature>
<feature type="region of interest" description="Disordered" evidence="10">
    <location>
        <begin position="2416"/>
        <end position="2476"/>
    </location>
</feature>
<evidence type="ECO:0000256" key="4">
    <source>
        <dbReference type="ARBA" id="ARBA00022723"/>
    </source>
</evidence>
<dbReference type="SUPFAM" id="SSF90123">
    <property type="entry name" value="ABC transporter transmembrane region"/>
    <property type="match status" value="2"/>
</dbReference>
<feature type="transmembrane region" description="Helical" evidence="11">
    <location>
        <begin position="3949"/>
        <end position="3973"/>
    </location>
</feature>
<feature type="transmembrane region" description="Helical" evidence="11">
    <location>
        <begin position="3435"/>
        <end position="3459"/>
    </location>
</feature>
<feature type="compositionally biased region" description="Low complexity" evidence="10">
    <location>
        <begin position="2600"/>
        <end position="2610"/>
    </location>
</feature>
<dbReference type="FunFam" id="3.40.50.300:FF:000163">
    <property type="entry name" value="Multidrug resistance-associated protein member 4"/>
    <property type="match status" value="1"/>
</dbReference>
<dbReference type="CDD" id="cd03250">
    <property type="entry name" value="ABCC_MRP_domain1"/>
    <property type="match status" value="1"/>
</dbReference>
<dbReference type="SMART" id="SM00382">
    <property type="entry name" value="AAA"/>
    <property type="match status" value="2"/>
</dbReference>
<dbReference type="GO" id="GO:0016020">
    <property type="term" value="C:membrane"/>
    <property type="evidence" value="ECO:0007669"/>
    <property type="project" value="UniProtKB-SubCell"/>
</dbReference>
<dbReference type="FunFam" id="3.40.50.300:FF:000997">
    <property type="entry name" value="Multidrug resistance-associated protein 1"/>
    <property type="match status" value="1"/>
</dbReference>
<feature type="compositionally biased region" description="Low complexity" evidence="10">
    <location>
        <begin position="2673"/>
        <end position="2691"/>
    </location>
</feature>
<dbReference type="InterPro" id="IPR044746">
    <property type="entry name" value="ABCC_6TM_D1"/>
</dbReference>
<dbReference type="CDD" id="cd18579">
    <property type="entry name" value="ABC_6TM_ABCC_D1"/>
    <property type="match status" value="1"/>
</dbReference>
<evidence type="ECO:0000256" key="10">
    <source>
        <dbReference type="SAM" id="MobiDB-lite"/>
    </source>
</evidence>
<dbReference type="Proteomes" id="UP000807716">
    <property type="component" value="Unassembled WGS sequence"/>
</dbReference>
<evidence type="ECO:0000313" key="15">
    <source>
        <dbReference type="EMBL" id="KAG0270667.1"/>
    </source>
</evidence>
<keyword evidence="2" id="KW-0813">Transport</keyword>
<evidence type="ECO:0000256" key="11">
    <source>
        <dbReference type="SAM" id="Phobius"/>
    </source>
</evidence>
<dbReference type="GO" id="GO:0016887">
    <property type="term" value="F:ATP hydrolysis activity"/>
    <property type="evidence" value="ECO:0007669"/>
    <property type="project" value="InterPro"/>
</dbReference>
<feature type="transmembrane region" description="Helical" evidence="11">
    <location>
        <begin position="3907"/>
        <end position="3929"/>
    </location>
</feature>
<dbReference type="GO" id="GO:0005524">
    <property type="term" value="F:ATP binding"/>
    <property type="evidence" value="ECO:0007669"/>
    <property type="project" value="UniProtKB-KW"/>
</dbReference>
<dbReference type="InterPro" id="IPR017871">
    <property type="entry name" value="ABC_transporter-like_CS"/>
</dbReference>
<feature type="transmembrane region" description="Helical" evidence="11">
    <location>
        <begin position="4055"/>
        <end position="4072"/>
    </location>
</feature>
<dbReference type="InterPro" id="IPR011527">
    <property type="entry name" value="ABC1_TM_dom"/>
</dbReference>
<sequence>MGRSGSPRLSPSSPSMSSGSFHDDESHQSNSNSNSNLSDQDLQLQQQLQDRAAMDQHAASLLWTTLLAMLDQICVETSPLQVLHKFFMSLSNLIKLKPNLDQDLLEIMATVDSPKILQRACAVLTWIHRPSVGHPVLARPLTPIDYDTAVILQHRHRTHRSPSDASSKRHWRRKSLSSMFSNDRGSLPDDDLLPPSDSTTLDDCCRLATTEEAPPTVGGRSFDFLAGHDIYPVMFPKASSSNDFHHHHRRQNKRRSPNHPLCERCDQRVEGFGAYCYVCDSSLHWDCYHKLRKLAPRPTTMETSSVAPTSTTSTSTSTSTTTASVAASILPAIGTNYVERPPTSRWQLYSPDLDGCRLRGEHQLVLVNLFSTLLCYVCRRPLWGHQHQAYRCQGCCQFMHARCHPDSHRYAEECLQDHHGDIPTTTSIDRVVESFRGHYQELIQAWRECQGMEGDGEGEGGGSEKAPTTTTMEATTTISYEEASTIYSVLAVQVELLWSAISRQELRIAGVNCLDDLKKKMTTATTGLGQRLDLFNMMDFFEKRVEALWRTREWSVDLADYFEDDEGQVADGMPAFLLFHSGYWRHFGSMVKTLLLESSNEILARQHPLPQQQNHHTTNPFGFGDHSYGGNSGGGISAGSSSASMPAALSASAIEDLAAFGFEIDAVDLIHHQQEDYNRFRHGSEVTHCHSLVSIFRFCSQRLGTVSRWSLRQILQAWINMGILERQDGSLILFEQGTAAAKTTGLPSLSSSTDPSGPSGGGDSGGQRTPIYRSVPCLFPVVSALDPSAHVETLIQTIWRCLESEDLSLNECGFQLLVRRCAPDPFMSDYSTERLVGAVFYWLLLEDDHMAHVLTHYYSHPAQATAAATASLGVRPGIVQQVSLKRKVLLESASSSSNNSSSATQVAPTNPSAATDMETVSGASEQHQHQHQQQQRQARGAGGLLTTIGCRIRGGVPPVTVGATTISQGPDAEKHHQQQHQHQHQYDTPENEHSPRATGHSSDTTSNPYLLTRRLLMERYALPWLEGIKDLDSKSYLEMAQRQIIIIERELGELHTNMENEKLLHDQLERSFECIVRLRQSGFLFDLFPGVLQYWQDEAMACLSGSVSKDGVLPEGFQSLHRLFFESQDLAVGDMAPRPWISIATAPSATTSGGSWPASKRPVATTHTSAKSNPLKFDAAAPTDAWERTAKAAEVATKNDDAAVFQVLRQAEKGGSDGISKVLTWIELFMASSVAVPATAFKSCSEMITRTARSDQIYNPVNDSKRLLQLCWEQIVHTSHSISDKDAYEIVTSMLLTNVAKIRTSKQVSYSSSADGLAEIEDLRALVRYALALCMCIYGCPIPYTASLEMTPTETLRTQKKDAFDYEPHVEPGQMKAPRDTFMNFLLPKHRLDKQDNIIGIFLDSLKSPVLDVGGEVIAAFAALFDFGCRIDNIKGFIDSVSEALIVKIWDMLLPQNDHLVDTALPLLMRCVASKPNFLQEMVEKQFAAEDWELRFIQLDHVFGLFSKMDDAFAMKILFQHSPMDRPKSPTQHPELYFKAHDPMRILGYLGPLFSCMVSCMWDKKDAVRTKSISLLQVFQPVQVYYALKAWEIYFVTSPMDVQQELCRLMTGLNNQFPGWRIMSYGLIFDLLTVKKSMNPWDSSEDGGVSRRASLLSFSQGDGSKQAKFRSRSNSVASVASLASNHSMQGGGEKQSSRLAKLRKKLRKKEKVAVPINIEAKPTRYQQSITSAHSVKSSSSSAASVTSSLRSGDSENEMDSEMDDDQLLEHLERQEELAREDDLYCSLINLALQMVANGIEPTLNEVIQLKYLVVFYLDFEDCELLNIGDGNQQVHFGQYVPHHGTVYDPGHETFVLSICSNLKLILDRYVEIRPDNEHVSFGNHPLSSCRSTSTLGVNASGLSTTAGGGSSGVEDGAGSVKDPFHRCKSQEQLFRDYVAQQQYLQHHCTTGSGCASSGSHTCAAAAAASTPAAGGESDIPDQLCDQPDSNLSTHRSHRRHYHQQNYLQRQHEHQHQRHIFQRYQKFYNRRDRKDENAPVVGTYFVDVILRFFGAEPDLAMLPTERLKNWLELFLIVIYKYVSEQDQLQDYIIVLMRKVVDMLMMKRPHGSNIVRLDDDYVAKENILLGISICHTLLRRSVKMTALILSREIMAMGRLMTRRRDDPDDPVRIKARDFLRDAFEMFLGNGLFLLVFKNHPVPKDAWLDARVEDDYYDDDSTGQWPGLGGQGGQGHDADGGAIDHQEVDLFFVLNEVLGETEMVPQDPSMPNSQLVLLRDQPIRDVLDRVIIFKDLQPLQVSRILTNLWLYVERVHSSFHDPKIMADFAAFFIKLNKYMTEWGNHNSHLNNATPAMASTISNIGTATATATAAAGSSKSAVGDRATGTIPAVLSQGKTQVDSSQIQQLQEQFQKQQQMQRVQLDEKQAREREAATGAAADAAAGANGSATDGAGQGENSLSRDSLGLPTNGALTTSNEDPWGIIRQESMSTTTTVMTPQAYLDAMQWSKTPGETLDEKAGSRGSGGGGGGMTLLSSQDPQSPPQHPLSTNLKIDQDDMATKDLGGSSILPGASNAGMPTTDKNSTALEAQAYATAQVDRILSGSTDTTTVTGSARSMEEGKSEQQRGGAGLFGLFSNVREYFSGGQQKTSSHQQQQRDDDMTLNGSVRTTRDRQQKQQQLSLQPSHPHSHQPPSRFGTVMSTIRPILASDIRYGRLYATTQDIANPVLRMCAVLMVRTPSEALVLVPSLKVLLRQALYRDALSPETVISICSAYAFMAELDLSLDLTNAFGEVVVDELKAVIKGTKAARPMACNLLLAHHLLEWQANPALHPRWTVIKAEYLGKMRFPPGQPVLFPGATDALRKESTLSDTPPLLVQQASAWQFCRDPEGWGPFNPARADFTPCAEHTLLFGLPAVVAIILFWVRIRKLQASHVPAFRFGRTEWIYWSTQLCIVLGISALLTSAVSYLQLASDSPLATPTFLFGVVSMTFAWTTALFVNADEHKYTTRSSDHLFLFYVYTLLAAGLIYLTLDSTTPTPTPDDAAAETLLRSFKILLLSLALGLVIEASPRTHTQVQVLARQHEHQTIENQANLYSRVAYHYLDPLMKLGAKQPLQEQDVPELVERQYLTSASADRIGRVWKDAIQRHEAANKSGHDGGRGGSGGGTTGRSLSLLWTIFNYGRARIVAMTMVRVVGVTLRLLTPMCMKYLLLFIQQRSSFEASPGKLEDPLSSIRGGGTGGGGGDKEGLWPTRFGVMIAVGILVLNVVSAIATSYSILLATVFGMEVRSALIQLIYLKSLVLSPQARQVNSVGSIVNRMSVDADKWVVQFQMMPMLFSLPLELGFALFLLYRTVGISCLAGVAVILLQTPIQGKMGEVMSTSEDEKLGHMDNRIRLMTEIVSSIKIIKLYGWDESFRKKVGEVRRKEMVALRRMTTMRALLTIVFSSTTLLMALATFTCYALIGGPGYTRGKMTADVVFVAITLFGMISTPMGLFSHCYKSFVSMRVSNNRIQEMLLADELEHAVDRFPRSTPMAGETPIAIEIHNATLAWTKDESSDNSNNASKDLTAEEEEDERQPLLQNEHGATTAAAKKVSNNKPTLRNINLVVAESTLTAIVGRVGQGKSSLLAALTGEMCKRDDGGSVRVYGTIAYVPQQAWIIHGTLRDNILFGKPFRQAKYDQILHAAGLLPDLAMLPAGDMTEIGERGINLSGGQKQRVSLARAAYQEADIYLMDDPLSAVDAHVDQHLWEHLIGPDGLLHDKTRLLVTHGIHHLDQVDNIVLLKDGEISEKGRYYDLLDAQQGFYQLIRDYQVSHNADAKKKKTKRSKMLLLSGTDSGSTKDDAASQHSADTKDSGETQQEEVDQAKTDKDDGDNDGDEDAGALTQAEKMSVGLAGWRLYRDYARACSYRNVVFVLAIFTIANVCHVGTNIWLKHWIDSSKEDADAGREPRGVSYYLSFYAFLVLIYLVLDVAVNYVTEVTAGMRAAAIVHDRLLHRVLRLPMAFFDTTPMGRVINRFSSDTAAIDDQLAEEFNDFFAFVFKMLTATLVIALSTPAFLLVMPPAIFVYILVQTYFIKTSSSIKKICQVTKSPVYSHFAETLVGVSSIRVMDGAQTRFIAINVERADKMAQRMYTFSLLGRWLQVRLETLGAVLVCSATLLAVLNADHLDPSLVGLALSYALNVTSLINFLVRTIGSIQNIMVNFERIQEYSIKPTEAPAKTGVALPDQWPQQGHIVVRDYSTRYREGLDLVLKHVSFEVLPAQKIGIVGRTGAGKSSLTLALFRLIEAANSFWAKAGELGPEAAFDAIQKRNKNHRSDAVFTSGYLAAESEEEYDSAETMDGGSIEIDGLDIATMGLDDLRQHLAIIPQDPTLFAGTLRENLDPFGELEDVDLWQALERAHLKGYISSLGQQGLQHEVAPNGENFSVGQRQLICLARALLRKTKVLVLDEATSSVDIQTDELIQKTIRTEFRDRTILTIAHRIKSVMDYDKILVLDHGQVQEYASPKELLQKKESLFYGLAKQAGEV</sequence>
<dbReference type="InterPro" id="IPR002219">
    <property type="entry name" value="PKC_DAG/PE"/>
</dbReference>
<evidence type="ECO:0000256" key="8">
    <source>
        <dbReference type="ARBA" id="ARBA00022989"/>
    </source>
</evidence>
<feature type="compositionally biased region" description="Basic residues" evidence="10">
    <location>
        <begin position="245"/>
        <end position="257"/>
    </location>
</feature>
<feature type="compositionally biased region" description="Basic and acidic residues" evidence="10">
    <location>
        <begin position="984"/>
        <end position="995"/>
    </location>
</feature>
<dbReference type="FunFam" id="1.20.1560.10:FF:000010">
    <property type="entry name" value="Multidrug resistance-associated ABC transporter"/>
    <property type="match status" value="1"/>
</dbReference>
<dbReference type="PROSITE" id="PS00211">
    <property type="entry name" value="ABC_TRANSPORTER_1"/>
    <property type="match status" value="2"/>
</dbReference>
<feature type="region of interest" description="Disordered" evidence="10">
    <location>
        <begin position="959"/>
        <end position="1007"/>
    </location>
</feature>
<evidence type="ECO:0000256" key="1">
    <source>
        <dbReference type="ARBA" id="ARBA00004141"/>
    </source>
</evidence>
<feature type="domain" description="ABC transporter" evidence="13">
    <location>
        <begin position="3576"/>
        <end position="3806"/>
    </location>
</feature>
<feature type="compositionally biased region" description="Low complexity" evidence="10">
    <location>
        <begin position="28"/>
        <end position="40"/>
    </location>
</feature>
<evidence type="ECO:0000256" key="2">
    <source>
        <dbReference type="ARBA" id="ARBA00022448"/>
    </source>
</evidence>
<feature type="region of interest" description="Disordered" evidence="10">
    <location>
        <begin position="1729"/>
        <end position="1761"/>
    </location>
</feature>
<comment type="caution">
    <text evidence="15">The sequence shown here is derived from an EMBL/GenBank/DDBJ whole genome shotgun (WGS) entry which is preliminary data.</text>
</comment>
<keyword evidence="6" id="KW-0862">Zinc</keyword>
<protein>
    <submittedName>
        <fullName evidence="15">Canalicular multispecific organic anion transporter 2</fullName>
    </submittedName>
</protein>
<feature type="transmembrane region" description="Helical" evidence="11">
    <location>
        <begin position="3048"/>
        <end position="3065"/>
    </location>
</feature>
<feature type="transmembrane region" description="Helical" evidence="11">
    <location>
        <begin position="2941"/>
        <end position="2965"/>
    </location>
</feature>
<name>A0A9P6UDE1_9FUNG</name>
<dbReference type="Pfam" id="PF00005">
    <property type="entry name" value="ABC_tran"/>
    <property type="match status" value="2"/>
</dbReference>
<feature type="domain" description="ABC transmembrane type-1" evidence="14">
    <location>
        <begin position="3190"/>
        <end position="3500"/>
    </location>
</feature>
<keyword evidence="8 11" id="KW-1133">Transmembrane helix</keyword>
<dbReference type="Gene3D" id="3.30.60.20">
    <property type="match status" value="1"/>
</dbReference>
<comment type="subcellular location">
    <subcellularLocation>
        <location evidence="1">Membrane</location>
        <topology evidence="1">Multi-pass membrane protein</topology>
    </subcellularLocation>
</comment>
<feature type="compositionally biased region" description="Gly residues" evidence="10">
    <location>
        <begin position="2519"/>
        <end position="2528"/>
    </location>
</feature>
<dbReference type="SUPFAM" id="SSF52540">
    <property type="entry name" value="P-loop containing nucleoside triphosphate hydrolases"/>
    <property type="match status" value="3"/>
</dbReference>
<dbReference type="CDD" id="cd18580">
    <property type="entry name" value="ABC_6TM_ABCC_D2"/>
    <property type="match status" value="1"/>
</dbReference>
<feature type="transmembrane region" description="Helical" evidence="11">
    <location>
        <begin position="2904"/>
        <end position="2921"/>
    </location>
</feature>
<dbReference type="GO" id="GO:0140359">
    <property type="term" value="F:ABC-type transporter activity"/>
    <property type="evidence" value="ECO:0007669"/>
    <property type="project" value="InterPro"/>
</dbReference>
<evidence type="ECO:0000256" key="7">
    <source>
        <dbReference type="ARBA" id="ARBA00022840"/>
    </source>
</evidence>
<feature type="region of interest" description="Disordered" evidence="10">
    <location>
        <begin position="3549"/>
        <end position="3590"/>
    </location>
</feature>
<feature type="region of interest" description="Disordered" evidence="10">
    <location>
        <begin position="241"/>
        <end position="260"/>
    </location>
</feature>
<keyword evidence="3 11" id="KW-0812">Transmembrane</keyword>
<feature type="transmembrane region" description="Helical" evidence="11">
    <location>
        <begin position="4142"/>
        <end position="4161"/>
    </location>
</feature>
<accession>A0A9P6UDE1</accession>
<dbReference type="Gene3D" id="1.20.1560.10">
    <property type="entry name" value="ABC transporter type 1, transmembrane domain"/>
    <property type="match status" value="2"/>
</dbReference>
<feature type="region of interest" description="Disordered" evidence="10">
    <location>
        <begin position="1148"/>
        <end position="1175"/>
    </location>
</feature>
<dbReference type="InterPro" id="IPR003439">
    <property type="entry name" value="ABC_transporter-like_ATP-bd"/>
</dbReference>
<feature type="region of interest" description="Disordered" evidence="10">
    <location>
        <begin position="1683"/>
        <end position="1706"/>
    </location>
</feature>
<organism evidence="15 16">
    <name type="scientific">Actinomortierella ambigua</name>
    <dbReference type="NCBI Taxonomy" id="1343610"/>
    <lineage>
        <taxon>Eukaryota</taxon>
        <taxon>Fungi</taxon>
        <taxon>Fungi incertae sedis</taxon>
        <taxon>Mucoromycota</taxon>
        <taxon>Mortierellomycotina</taxon>
        <taxon>Mortierellomycetes</taxon>
        <taxon>Mortierellales</taxon>
        <taxon>Mortierellaceae</taxon>
        <taxon>Actinomortierella</taxon>
    </lineage>
</organism>
<feature type="compositionally biased region" description="Acidic residues" evidence="10">
    <location>
        <begin position="3867"/>
        <end position="3877"/>
    </location>
</feature>
<dbReference type="InterPro" id="IPR003593">
    <property type="entry name" value="AAA+_ATPase"/>
</dbReference>
<dbReference type="EMBL" id="JAAAJB010000001">
    <property type="protein sequence ID" value="KAG0270667.1"/>
    <property type="molecule type" value="Genomic_DNA"/>
</dbReference>
<feature type="compositionally biased region" description="Low complexity" evidence="10">
    <location>
        <begin position="1729"/>
        <end position="1751"/>
    </location>
</feature>
<dbReference type="CDD" id="cd00029">
    <property type="entry name" value="C1"/>
    <property type="match status" value="1"/>
</dbReference>
<feature type="transmembrane region" description="Helical" evidence="11">
    <location>
        <begin position="4167"/>
        <end position="4187"/>
    </location>
</feature>
<feature type="region of interest" description="Disordered" evidence="10">
    <location>
        <begin position="298"/>
        <end position="319"/>
    </location>
</feature>
<feature type="compositionally biased region" description="Basic and acidic residues" evidence="10">
    <location>
        <begin position="2419"/>
        <end position="2430"/>
    </location>
</feature>
<feature type="compositionally biased region" description="Low complexity" evidence="10">
    <location>
        <begin position="893"/>
        <end position="903"/>
    </location>
</feature>
<keyword evidence="9 11" id="KW-0472">Membrane</keyword>
<feature type="region of interest" description="Disordered" evidence="10">
    <location>
        <begin position="1"/>
        <end position="40"/>
    </location>
</feature>
<evidence type="ECO:0000256" key="3">
    <source>
        <dbReference type="ARBA" id="ARBA00022692"/>
    </source>
</evidence>